<dbReference type="PROSITE" id="PS50196">
    <property type="entry name" value="RANBD1"/>
    <property type="match status" value="1"/>
</dbReference>
<dbReference type="PANTHER" id="PTHR38697:SF1">
    <property type="entry name" value="NUCLEAR PORE COMPLEX PROTEIN SIMILAR TO S. CEREVISIAE NUP2 (EUROFUNG)"/>
    <property type="match status" value="1"/>
</dbReference>
<dbReference type="Gene3D" id="2.30.29.30">
    <property type="entry name" value="Pleckstrin-homology domain (PH domain)/Phosphotyrosine-binding domain (PTB)"/>
    <property type="match status" value="1"/>
</dbReference>
<feature type="region of interest" description="Disordered" evidence="1">
    <location>
        <begin position="1056"/>
        <end position="1229"/>
    </location>
</feature>
<dbReference type="CDD" id="cd13170">
    <property type="entry name" value="RanBD_NUP50"/>
    <property type="match status" value="1"/>
</dbReference>
<evidence type="ECO:0000313" key="3">
    <source>
        <dbReference type="EMBL" id="GAB1314006.1"/>
    </source>
</evidence>
<feature type="region of interest" description="Disordered" evidence="1">
    <location>
        <begin position="609"/>
        <end position="667"/>
    </location>
</feature>
<feature type="region of interest" description="Disordered" evidence="1">
    <location>
        <begin position="439"/>
        <end position="557"/>
    </location>
</feature>
<feature type="region of interest" description="Disordered" evidence="1">
    <location>
        <begin position="572"/>
        <end position="593"/>
    </location>
</feature>
<comment type="caution">
    <text evidence="3">The sequence shown here is derived from an EMBL/GenBank/DDBJ whole genome shotgun (WGS) entry which is preliminary data.</text>
</comment>
<feature type="compositionally biased region" description="Low complexity" evidence="1">
    <location>
        <begin position="1056"/>
        <end position="1087"/>
    </location>
</feature>
<feature type="domain" description="RanBD1" evidence="2">
    <location>
        <begin position="1170"/>
        <end position="1318"/>
    </location>
</feature>
<organism evidence="3 4">
    <name type="scientific">Madurella fahalii</name>
    <dbReference type="NCBI Taxonomy" id="1157608"/>
    <lineage>
        <taxon>Eukaryota</taxon>
        <taxon>Fungi</taxon>
        <taxon>Dikarya</taxon>
        <taxon>Ascomycota</taxon>
        <taxon>Pezizomycotina</taxon>
        <taxon>Sordariomycetes</taxon>
        <taxon>Sordariomycetidae</taxon>
        <taxon>Sordariales</taxon>
        <taxon>Sordariales incertae sedis</taxon>
        <taxon>Madurella</taxon>
    </lineage>
</organism>
<dbReference type="Pfam" id="PF00638">
    <property type="entry name" value="Ran_BP1"/>
    <property type="match status" value="1"/>
</dbReference>
<feature type="compositionally biased region" description="Low complexity" evidence="1">
    <location>
        <begin position="840"/>
        <end position="851"/>
    </location>
</feature>
<feature type="compositionally biased region" description="Polar residues" evidence="1">
    <location>
        <begin position="805"/>
        <end position="823"/>
    </location>
</feature>
<feature type="region of interest" description="Disordered" evidence="1">
    <location>
        <begin position="317"/>
        <end position="403"/>
    </location>
</feature>
<dbReference type="SUPFAM" id="SSF50729">
    <property type="entry name" value="PH domain-like"/>
    <property type="match status" value="1"/>
</dbReference>
<feature type="compositionally biased region" description="Polar residues" evidence="1">
    <location>
        <begin position="127"/>
        <end position="149"/>
    </location>
</feature>
<dbReference type="PANTHER" id="PTHR38697">
    <property type="entry name" value="NUCLEAR PORE COMPLEX PROTEIN SIMILAR TO S. CEREVISIAE NUP2 (EUROFUNG)"/>
    <property type="match status" value="1"/>
</dbReference>
<feature type="compositionally biased region" description="Polar residues" evidence="1">
    <location>
        <begin position="73"/>
        <end position="96"/>
    </location>
</feature>
<name>A0ABQ0G8F0_9PEZI</name>
<dbReference type="GeneID" id="98174959"/>
<dbReference type="InterPro" id="IPR011993">
    <property type="entry name" value="PH-like_dom_sf"/>
</dbReference>
<feature type="compositionally biased region" description="Low complexity" evidence="1">
    <location>
        <begin position="580"/>
        <end position="593"/>
    </location>
</feature>
<feature type="compositionally biased region" description="Low complexity" evidence="1">
    <location>
        <begin position="969"/>
        <end position="1003"/>
    </location>
</feature>
<sequence length="1319" mass="135852">MDLPSKKRSIFGFTGLFRSSATPADASDAKPDAFAKATRVQPEFNSASAPQSPVKRASESQLAARKIIGRPQGPSSKLSQSISASDITRQPPSNGVATPKRMPGDNPNKPLSSSFTSTLSRPPASNVKGTNFSGAASTPRNIFRSSTLYSRPGLPTFSPRVPPNTLTQSFPPNTPGRAPRGSTADVNGRMLSHTTSTELFQMRIPSPPRHLTGEVLAKEVPEDPNRTGSIYADEFLAHYCPPDLDEQQRRQFFCILDLRRLKYAADEVFTKKDWKINILNFAKEYEKSRSLIMLRYGLYEFKTVRASEAVKKEWKQKHGIADSDDEADAAPQANGASKRKAEEELTPGGNALMASVSGGNKRARAPELSAANKRKADAVGKPDENHPSKLQRPAPTPQKAPSATKSVFENIANSSTPVKPAAKSDLFGASTGLRPNGSLGRSLFEAAPKPATGSSNIFDHLSDESKGSGNEGADEGSETSTNADEDESMGQDVSQSDEAAASGGVSTPQFVDTKKAAAVNGTSSASSEAGESTQGRSIFERITRGSDGQPVRKLPSQDGSALFAAPAVKSRSVSPVKEQPPAAAPTNNTWNANTPIKFSAPTAGSFGTAAPKPTGSSTIDFGAQAPKKTDEAPAPIEAQKESASQNIFGAPAKKTEEASAKSESAVQAPVKATNLFSFPQKSTETPAAGPPVFGGLKPSTSAGTSLFGSSVPAFGQQSGKEEGKDAKAAPETTPSTLFGAKPVTSASEAPKSNIFQQPTAFGSQKRIEPTPVPQPQLEGLFSNTQATENQAAKPVTSLFSADPAKTTSNIFGANTAPSGTSTEEPAAKKFAFGGGETKSSSSLFGSGASTPAPEPAKPAETKSIFGATATPAAPATEAKSIFGTTMPAASATETKSIFGATSTPAVESKPLFGGTTGLTETKSLFGSTTGSGETKSLFGITIGSAETKPLFGSAAGATETKPTTLFGNSTAGTPAATPAASTPTFTFGSSQTPAASESAAAQPSGSIFGIGGNASFTFSAAPSDGATINNPFASGGAGSHSAPSSFNFGNGDAQPASTSFTFASGTTPTFSFGSTSNNGTSSQPSGSLFTFGTSSQPSGGPLFNQNPPVATSIFGNSLAPGPGGTSTGTNTPFTFGGASSLATTPAATTPEPSANAEDGQGTNADGDEAPQEQISLTEGGPGEEDETVVHEVRAKALKLVTGGDSEDDSGSNADKDKATKKSPWRVQGVGPLRLLKHKTTGSVRLLLRAEPRGHVALNKAVLPEFTYKAEPSGSKYVKVTTATDNGKGLETWMLQVKTAAMAQALAESLEEHKKANEKN</sequence>
<evidence type="ECO:0000256" key="1">
    <source>
        <dbReference type="SAM" id="MobiDB-lite"/>
    </source>
</evidence>
<dbReference type="RefSeq" id="XP_070915737.1">
    <property type="nucleotide sequence ID" value="XM_071059636.1"/>
</dbReference>
<gene>
    <name evidence="3" type="ORF">MFIFM68171_04216</name>
</gene>
<feature type="compositionally biased region" description="Polar residues" evidence="1">
    <location>
        <begin position="1088"/>
        <end position="1115"/>
    </location>
</feature>
<reference evidence="3 4" key="1">
    <citation type="submission" date="2024-09" db="EMBL/GenBank/DDBJ databases">
        <title>Itraconazole resistance in Madurella fahalii resulting from another homologue of gene encoding cytochrome P450 14-alpha sterol demethylase (CYP51).</title>
        <authorList>
            <person name="Yoshioka I."/>
            <person name="Fahal A.H."/>
            <person name="Kaneko S."/>
            <person name="Yaguchi T."/>
        </authorList>
    </citation>
    <scope>NUCLEOTIDE SEQUENCE [LARGE SCALE GENOMIC DNA]</scope>
    <source>
        <strain evidence="3 4">IFM 68171</strain>
    </source>
</reference>
<dbReference type="SMART" id="SM00160">
    <property type="entry name" value="RanBD"/>
    <property type="match status" value="1"/>
</dbReference>
<feature type="region of interest" description="Disordered" evidence="1">
    <location>
        <begin position="1"/>
        <end position="186"/>
    </location>
</feature>
<accession>A0ABQ0G8F0</accession>
<dbReference type="Proteomes" id="UP001628179">
    <property type="component" value="Unassembled WGS sequence"/>
</dbReference>
<feature type="compositionally biased region" description="Basic and acidic residues" evidence="1">
    <location>
        <begin position="374"/>
        <end position="387"/>
    </location>
</feature>
<protein>
    <submittedName>
        <fullName evidence="3">Nucleoporin nup61</fullName>
    </submittedName>
</protein>
<dbReference type="EMBL" id="BAAFSV010000002">
    <property type="protein sequence ID" value="GAB1314006.1"/>
    <property type="molecule type" value="Genomic_DNA"/>
</dbReference>
<feature type="compositionally biased region" description="Polar residues" evidence="1">
    <location>
        <begin position="109"/>
        <end position="120"/>
    </location>
</feature>
<proteinExistence type="predicted"/>
<evidence type="ECO:0000313" key="4">
    <source>
        <dbReference type="Proteomes" id="UP001628179"/>
    </source>
</evidence>
<keyword evidence="4" id="KW-1185">Reference proteome</keyword>
<feature type="region of interest" description="Disordered" evidence="1">
    <location>
        <begin position="840"/>
        <end position="859"/>
    </location>
</feature>
<feature type="compositionally biased region" description="Low complexity" evidence="1">
    <location>
        <begin position="521"/>
        <end position="533"/>
    </location>
</feature>
<feature type="region of interest" description="Disordered" evidence="1">
    <location>
        <begin position="708"/>
        <end position="753"/>
    </location>
</feature>
<feature type="compositionally biased region" description="Basic and acidic residues" evidence="1">
    <location>
        <begin position="719"/>
        <end position="728"/>
    </location>
</feature>
<dbReference type="InterPro" id="IPR053074">
    <property type="entry name" value="NPC_Nucleoporin"/>
</dbReference>
<feature type="compositionally biased region" description="Acidic residues" evidence="1">
    <location>
        <begin position="472"/>
        <end position="489"/>
    </location>
</feature>
<feature type="region of interest" description="Disordered" evidence="1">
    <location>
        <begin position="805"/>
        <end position="824"/>
    </location>
</feature>
<feature type="compositionally biased region" description="Low complexity" evidence="1">
    <location>
        <begin position="1127"/>
        <end position="1156"/>
    </location>
</feature>
<dbReference type="InterPro" id="IPR000156">
    <property type="entry name" value="Ran_bind_dom"/>
</dbReference>
<feature type="region of interest" description="Disordered" evidence="1">
    <location>
        <begin position="954"/>
        <end position="1003"/>
    </location>
</feature>
<evidence type="ECO:0000259" key="2">
    <source>
        <dbReference type="PROSITE" id="PS50196"/>
    </source>
</evidence>